<feature type="region of interest" description="Disordered" evidence="1">
    <location>
        <begin position="39"/>
        <end position="62"/>
    </location>
</feature>
<reference evidence="2 3" key="1">
    <citation type="submission" date="2022-05" db="EMBL/GenBank/DDBJ databases">
        <title>Genome Sequencing of Bee-Associated Microbes.</title>
        <authorList>
            <person name="Dunlap C."/>
        </authorList>
    </citation>
    <scope>NUCLEOTIDE SEQUENCE [LARGE SCALE GENOMIC DNA]</scope>
    <source>
        <strain evidence="2 3">NRRL NRS-1438</strain>
    </source>
</reference>
<dbReference type="Proteomes" id="UP001207626">
    <property type="component" value="Unassembled WGS sequence"/>
</dbReference>
<evidence type="ECO:0000313" key="3">
    <source>
        <dbReference type="Proteomes" id="UP001207626"/>
    </source>
</evidence>
<dbReference type="GeneID" id="77000933"/>
<dbReference type="EMBL" id="JAMDLW010000027">
    <property type="protein sequence ID" value="MCY9521783.1"/>
    <property type="molecule type" value="Genomic_DNA"/>
</dbReference>
<organism evidence="2 3">
    <name type="scientific">Paenibacillus apiarius</name>
    <dbReference type="NCBI Taxonomy" id="46240"/>
    <lineage>
        <taxon>Bacteria</taxon>
        <taxon>Bacillati</taxon>
        <taxon>Bacillota</taxon>
        <taxon>Bacilli</taxon>
        <taxon>Bacillales</taxon>
        <taxon>Paenibacillaceae</taxon>
        <taxon>Paenibacillus</taxon>
    </lineage>
</organism>
<feature type="compositionally biased region" description="Basic and acidic residues" evidence="1">
    <location>
        <begin position="52"/>
        <end position="62"/>
    </location>
</feature>
<accession>A0ABT4DWQ5</accession>
<evidence type="ECO:0000313" key="2">
    <source>
        <dbReference type="EMBL" id="MCY9521783.1"/>
    </source>
</evidence>
<name>A0ABT4DWQ5_9BACL</name>
<comment type="caution">
    <text evidence="2">The sequence shown here is derived from an EMBL/GenBank/DDBJ whole genome shotgun (WGS) entry which is preliminary data.</text>
</comment>
<protein>
    <submittedName>
        <fullName evidence="2">Uncharacterized protein</fullName>
    </submittedName>
</protein>
<sequence length="62" mass="7277">MNSKLDRLEQKLTLMQKNNKNQSEITELMRILHTLRTEKLEQAGTSNEDTVPDERPDTDKHL</sequence>
<proteinExistence type="predicted"/>
<dbReference type="RefSeq" id="WP_087435202.1">
    <property type="nucleotide sequence ID" value="NZ_JAFFHZ010000001.1"/>
</dbReference>
<evidence type="ECO:0000256" key="1">
    <source>
        <dbReference type="SAM" id="MobiDB-lite"/>
    </source>
</evidence>
<keyword evidence="3" id="KW-1185">Reference proteome</keyword>
<gene>
    <name evidence="2" type="ORF">M5X09_19290</name>
</gene>